<sequence>MEEYINQVILSSDDSDSEMEDVKMKVVKEEETTTFCLPAKQITAEGTVLKRAEMYQEYMKLIQIPSLHGSAIPFTTWQGLAKSLKQLYGQPLHYLTNVALKQLDQSRIGSENEHQPLDAVIHPRKAEATIWLMEEVHRLTSSHHHLGNLWLLDPMHHAFVDPIIPQIS</sequence>
<dbReference type="SUPFAM" id="SSF109920">
    <property type="entry name" value="Hypothetical protein At3g22680"/>
    <property type="match status" value="1"/>
</dbReference>
<dbReference type="GO" id="GO:0080188">
    <property type="term" value="P:gene silencing by siRNA-directed DNA methylation"/>
    <property type="evidence" value="ECO:0007669"/>
    <property type="project" value="InterPro"/>
</dbReference>
<evidence type="ECO:0000313" key="2">
    <source>
        <dbReference type="Proteomes" id="UP000631114"/>
    </source>
</evidence>
<organism evidence="1 2">
    <name type="scientific">Coptis chinensis</name>
    <dbReference type="NCBI Taxonomy" id="261450"/>
    <lineage>
        <taxon>Eukaryota</taxon>
        <taxon>Viridiplantae</taxon>
        <taxon>Streptophyta</taxon>
        <taxon>Embryophyta</taxon>
        <taxon>Tracheophyta</taxon>
        <taxon>Spermatophyta</taxon>
        <taxon>Magnoliopsida</taxon>
        <taxon>Ranunculales</taxon>
        <taxon>Ranunculaceae</taxon>
        <taxon>Coptidoideae</taxon>
        <taxon>Coptis</taxon>
    </lineage>
</organism>
<dbReference type="GO" id="GO:0005634">
    <property type="term" value="C:nucleus"/>
    <property type="evidence" value="ECO:0007669"/>
    <property type="project" value="InterPro"/>
</dbReference>
<dbReference type="Proteomes" id="UP000631114">
    <property type="component" value="Unassembled WGS sequence"/>
</dbReference>
<evidence type="ECO:0000313" key="1">
    <source>
        <dbReference type="EMBL" id="KAF9605083.1"/>
    </source>
</evidence>
<dbReference type="InterPro" id="IPR015270">
    <property type="entry name" value="RDM1_plant"/>
</dbReference>
<evidence type="ECO:0008006" key="3">
    <source>
        <dbReference type="Google" id="ProtNLM"/>
    </source>
</evidence>
<dbReference type="EMBL" id="JADFTS010000005">
    <property type="protein sequence ID" value="KAF9605083.1"/>
    <property type="molecule type" value="Genomic_DNA"/>
</dbReference>
<dbReference type="AlphaFoldDB" id="A0A835HXG1"/>
<proteinExistence type="predicted"/>
<dbReference type="Pfam" id="PF09187">
    <property type="entry name" value="RdDM_RDM1"/>
    <property type="match status" value="1"/>
</dbReference>
<protein>
    <recommendedName>
        <fullName evidence="3">Protein RDM1</fullName>
    </recommendedName>
</protein>
<gene>
    <name evidence="1" type="ORF">IFM89_013753</name>
</gene>
<dbReference type="InterPro" id="IPR036319">
    <property type="entry name" value="RDM1_sf"/>
</dbReference>
<dbReference type="PANTHER" id="PTHR36366">
    <property type="entry name" value="PROTEIN RDM1"/>
    <property type="match status" value="1"/>
</dbReference>
<accession>A0A835HXG1</accession>
<dbReference type="PANTHER" id="PTHR36366:SF1">
    <property type="entry name" value="PROTEIN RDM1"/>
    <property type="match status" value="1"/>
</dbReference>
<comment type="caution">
    <text evidence="1">The sequence shown here is derived from an EMBL/GenBank/DDBJ whole genome shotgun (WGS) entry which is preliminary data.</text>
</comment>
<keyword evidence="2" id="KW-1185">Reference proteome</keyword>
<dbReference type="Gene3D" id="1.20.120.690">
    <property type="entry name" value="RDM1 protein domain"/>
    <property type="match status" value="1"/>
</dbReference>
<dbReference type="OrthoDB" id="1906229at2759"/>
<reference evidence="1 2" key="1">
    <citation type="submission" date="2020-10" db="EMBL/GenBank/DDBJ databases">
        <title>The Coptis chinensis genome and diversification of protoberbering-type alkaloids.</title>
        <authorList>
            <person name="Wang B."/>
            <person name="Shu S."/>
            <person name="Song C."/>
            <person name="Liu Y."/>
        </authorList>
    </citation>
    <scope>NUCLEOTIDE SEQUENCE [LARGE SCALE GENOMIC DNA]</scope>
    <source>
        <strain evidence="1">HL-2020</strain>
        <tissue evidence="1">Leaf</tissue>
    </source>
</reference>
<name>A0A835HXG1_9MAGN</name>